<dbReference type="Proteomes" id="UP001189429">
    <property type="component" value="Unassembled WGS sequence"/>
</dbReference>
<reference evidence="2" key="1">
    <citation type="submission" date="2023-10" db="EMBL/GenBank/DDBJ databases">
        <authorList>
            <person name="Chen Y."/>
            <person name="Shah S."/>
            <person name="Dougan E. K."/>
            <person name="Thang M."/>
            <person name="Chan C."/>
        </authorList>
    </citation>
    <scope>NUCLEOTIDE SEQUENCE [LARGE SCALE GENOMIC DNA]</scope>
</reference>
<proteinExistence type="predicted"/>
<keyword evidence="3" id="KW-1185">Reference proteome</keyword>
<accession>A0ABN9SFS1</accession>
<sequence length="236" mass="25903">MATQQFDPNDPRLHNYFDFSMMGKAIEIDESDDERPAAASHPAGVWDEAAAPEEEAKEERKLPTPLRVPSAAALLEKAKKQPPVSTKAEEDKANAAVRKRPAAATAPAPAPAEPKGGEESEGTPDPKPRRPTIGHGGRALPNHLEWAERHQDILKLLPSEAQPPPFDHGEKTYTVNLTLGPLNKPARIEVHVKAKAYRVVRPKMVKEEKPLTPWGEDAHAAWEESKTKALTKLDAM</sequence>
<organism evidence="2 3">
    <name type="scientific">Prorocentrum cordatum</name>
    <dbReference type="NCBI Taxonomy" id="2364126"/>
    <lineage>
        <taxon>Eukaryota</taxon>
        <taxon>Sar</taxon>
        <taxon>Alveolata</taxon>
        <taxon>Dinophyceae</taxon>
        <taxon>Prorocentrales</taxon>
        <taxon>Prorocentraceae</taxon>
        <taxon>Prorocentrum</taxon>
    </lineage>
</organism>
<evidence type="ECO:0000313" key="3">
    <source>
        <dbReference type="Proteomes" id="UP001189429"/>
    </source>
</evidence>
<evidence type="ECO:0000313" key="2">
    <source>
        <dbReference type="EMBL" id="CAK0830924.1"/>
    </source>
</evidence>
<name>A0ABN9SFS1_9DINO</name>
<evidence type="ECO:0000256" key="1">
    <source>
        <dbReference type="SAM" id="MobiDB-lite"/>
    </source>
</evidence>
<gene>
    <name evidence="2" type="ORF">PCOR1329_LOCUS29405</name>
</gene>
<protein>
    <submittedName>
        <fullName evidence="2">Uncharacterized protein</fullName>
    </submittedName>
</protein>
<feature type="region of interest" description="Disordered" evidence="1">
    <location>
        <begin position="27"/>
        <end position="142"/>
    </location>
</feature>
<dbReference type="EMBL" id="CAUYUJ010011079">
    <property type="protein sequence ID" value="CAK0830924.1"/>
    <property type="molecule type" value="Genomic_DNA"/>
</dbReference>
<comment type="caution">
    <text evidence="2">The sequence shown here is derived from an EMBL/GenBank/DDBJ whole genome shotgun (WGS) entry which is preliminary data.</text>
</comment>